<organism evidence="1 2">
    <name type="scientific">Lymnaea stagnalis</name>
    <name type="common">Great pond snail</name>
    <name type="synonym">Helix stagnalis</name>
    <dbReference type="NCBI Taxonomy" id="6523"/>
    <lineage>
        <taxon>Eukaryota</taxon>
        <taxon>Metazoa</taxon>
        <taxon>Spiralia</taxon>
        <taxon>Lophotrochozoa</taxon>
        <taxon>Mollusca</taxon>
        <taxon>Gastropoda</taxon>
        <taxon>Heterobranchia</taxon>
        <taxon>Euthyneura</taxon>
        <taxon>Panpulmonata</taxon>
        <taxon>Hygrophila</taxon>
        <taxon>Lymnaeoidea</taxon>
        <taxon>Lymnaeidae</taxon>
        <taxon>Lymnaea</taxon>
    </lineage>
</organism>
<comment type="caution">
    <text evidence="1">The sequence shown here is derived from an EMBL/GenBank/DDBJ whole genome shotgun (WGS) entry which is preliminary data.</text>
</comment>
<dbReference type="Proteomes" id="UP001497497">
    <property type="component" value="Unassembled WGS sequence"/>
</dbReference>
<protein>
    <submittedName>
        <fullName evidence="1">Uncharacterized protein</fullName>
    </submittedName>
</protein>
<reference evidence="1 2" key="1">
    <citation type="submission" date="2024-04" db="EMBL/GenBank/DDBJ databases">
        <authorList>
            <consortium name="Genoscope - CEA"/>
            <person name="William W."/>
        </authorList>
    </citation>
    <scope>NUCLEOTIDE SEQUENCE [LARGE SCALE GENOMIC DNA]</scope>
</reference>
<keyword evidence="2" id="KW-1185">Reference proteome</keyword>
<evidence type="ECO:0000313" key="1">
    <source>
        <dbReference type="EMBL" id="CAL1526936.1"/>
    </source>
</evidence>
<dbReference type="AlphaFoldDB" id="A0AAV2H193"/>
<feature type="non-terminal residue" evidence="1">
    <location>
        <position position="132"/>
    </location>
</feature>
<dbReference type="EMBL" id="CAXITT010000010">
    <property type="protein sequence ID" value="CAL1526936.1"/>
    <property type="molecule type" value="Genomic_DNA"/>
</dbReference>
<gene>
    <name evidence="1" type="ORF">GSLYS_00001113001</name>
</gene>
<name>A0AAV2H193_LYMST</name>
<accession>A0AAV2H193</accession>
<evidence type="ECO:0000313" key="2">
    <source>
        <dbReference type="Proteomes" id="UP001497497"/>
    </source>
</evidence>
<sequence>ISKLNENAERKLLKAVSLSTILSRHDSVGKRPNKQKWNAFRTLETRYKSDEHSPEVIKKYIDLLSRVSRYEKIPEVIERLRNMCEGDLADPRVIKSGLESYLALKQYEAAYVFLLTYETSPHFGECPAQLNW</sequence>
<feature type="non-terminal residue" evidence="1">
    <location>
        <position position="1"/>
    </location>
</feature>
<proteinExistence type="predicted"/>